<feature type="domain" description="Aminotransferase class V" evidence="5">
    <location>
        <begin position="17"/>
        <end position="325"/>
    </location>
</feature>
<dbReference type="InterPro" id="IPR015422">
    <property type="entry name" value="PyrdxlP-dep_Trfase_small"/>
</dbReference>
<reference evidence="6 7" key="1">
    <citation type="submission" date="2016-11" db="EMBL/GenBank/DDBJ databases">
        <title>Study of marine rhodopsin-containing bacteria.</title>
        <authorList>
            <person name="Yoshizawa S."/>
            <person name="Kumagai Y."/>
            <person name="Kogure K."/>
        </authorList>
    </citation>
    <scope>NUCLEOTIDE SEQUENCE [LARGE SCALE GENOMIC DNA]</scope>
    <source>
        <strain evidence="6 7">SG-29</strain>
    </source>
</reference>
<dbReference type="InterPro" id="IPR015421">
    <property type="entry name" value="PyrdxlP-dep_Trfase_major"/>
</dbReference>
<dbReference type="PANTHER" id="PTHR43586:SF15">
    <property type="entry name" value="BLR3095 PROTEIN"/>
    <property type="match status" value="1"/>
</dbReference>
<evidence type="ECO:0000256" key="2">
    <source>
        <dbReference type="ARBA" id="ARBA00022898"/>
    </source>
</evidence>
<keyword evidence="7" id="KW-1185">Reference proteome</keyword>
<protein>
    <recommendedName>
        <fullName evidence="5">Aminotransferase class V domain-containing protein</fullName>
    </recommendedName>
</protein>
<gene>
    <name evidence="6" type="ORF">BSZ36_08665</name>
</gene>
<dbReference type="InterPro" id="IPR020578">
    <property type="entry name" value="Aminotrans_V_PyrdxlP_BS"/>
</dbReference>
<dbReference type="InterPro" id="IPR000192">
    <property type="entry name" value="Aminotrans_V_dom"/>
</dbReference>
<name>A0A259TZ30_9BACT</name>
<dbReference type="OrthoDB" id="9804366at2"/>
<dbReference type="PANTHER" id="PTHR43586">
    <property type="entry name" value="CYSTEINE DESULFURASE"/>
    <property type="match status" value="1"/>
</dbReference>
<evidence type="ECO:0000313" key="7">
    <source>
        <dbReference type="Proteomes" id="UP000216446"/>
    </source>
</evidence>
<dbReference type="RefSeq" id="WP_094547917.1">
    <property type="nucleotide sequence ID" value="NZ_MQWB01000001.1"/>
</dbReference>
<accession>A0A259TZ30</accession>
<dbReference type="SUPFAM" id="SSF53383">
    <property type="entry name" value="PLP-dependent transferases"/>
    <property type="match status" value="1"/>
</dbReference>
<comment type="caution">
    <text evidence="6">The sequence shown here is derived from an EMBL/GenBank/DDBJ whole genome shotgun (WGS) entry which is preliminary data.</text>
</comment>
<dbReference type="EMBL" id="MQWB01000001">
    <property type="protein sequence ID" value="OZC03033.1"/>
    <property type="molecule type" value="Genomic_DNA"/>
</dbReference>
<sequence>MIPSLRNATAYPAEGIVYLDHAATGPLATPTVEAMTAYLLERSRTSPNNFETVLPRLEAGRAAIAQLIGTGAENVEYVPNTSYGINVLARGLAWKAGDRVAVPESEFPANLLPWLALEPLGVTVDRIPCTDGCFSLQDAEAALTPQTRVLAVSWVQFLSGFRAPLAELGAMCRARGVLLAVDGIQGVGALEMRFDELGLDFLASGGQKWMLGPQGSAFVAVAPALQTQLEPMRGWLNGPVDWEDFGSTGLDVHPDATRFRVGTLATAPILGLLASVEQFLDAGTAEVESSVLRASGRLGAALDALGLSRWGASGEPRSGIVTYEHGAPDALREHLLARGVWISVRDRKLRFAPHATTSDDDLDRTAEAVRDFARTSVPVA</sequence>
<comment type="similarity">
    <text evidence="3">Belongs to the class-V pyridoxal-phosphate-dependent aminotransferase family.</text>
</comment>
<proteinExistence type="inferred from homology"/>
<dbReference type="InterPro" id="IPR015424">
    <property type="entry name" value="PyrdxlP-dep_Trfase"/>
</dbReference>
<evidence type="ECO:0000313" key="6">
    <source>
        <dbReference type="EMBL" id="OZC03033.1"/>
    </source>
</evidence>
<dbReference type="AlphaFoldDB" id="A0A259TZ30"/>
<evidence type="ECO:0000256" key="1">
    <source>
        <dbReference type="ARBA" id="ARBA00001933"/>
    </source>
</evidence>
<dbReference type="PROSITE" id="PS00595">
    <property type="entry name" value="AA_TRANSFER_CLASS_5"/>
    <property type="match status" value="1"/>
</dbReference>
<dbReference type="Gene3D" id="3.90.1150.10">
    <property type="entry name" value="Aspartate Aminotransferase, domain 1"/>
    <property type="match status" value="1"/>
</dbReference>
<comment type="cofactor">
    <cofactor evidence="1 4">
        <name>pyridoxal 5'-phosphate</name>
        <dbReference type="ChEBI" id="CHEBI:597326"/>
    </cofactor>
</comment>
<dbReference type="Proteomes" id="UP000216446">
    <property type="component" value="Unassembled WGS sequence"/>
</dbReference>
<evidence type="ECO:0000256" key="4">
    <source>
        <dbReference type="RuleBase" id="RU004504"/>
    </source>
</evidence>
<dbReference type="Pfam" id="PF00266">
    <property type="entry name" value="Aminotran_5"/>
    <property type="match status" value="1"/>
</dbReference>
<evidence type="ECO:0000259" key="5">
    <source>
        <dbReference type="Pfam" id="PF00266"/>
    </source>
</evidence>
<evidence type="ECO:0000256" key="3">
    <source>
        <dbReference type="RuleBase" id="RU004075"/>
    </source>
</evidence>
<keyword evidence="2" id="KW-0663">Pyridoxal phosphate</keyword>
<organism evidence="6 7">
    <name type="scientific">Rubricoccus marinus</name>
    <dbReference type="NCBI Taxonomy" id="716817"/>
    <lineage>
        <taxon>Bacteria</taxon>
        <taxon>Pseudomonadati</taxon>
        <taxon>Rhodothermota</taxon>
        <taxon>Rhodothermia</taxon>
        <taxon>Rhodothermales</taxon>
        <taxon>Rubricoccaceae</taxon>
        <taxon>Rubricoccus</taxon>
    </lineage>
</organism>
<dbReference type="InParanoid" id="A0A259TZ30"/>
<dbReference type="Gene3D" id="3.40.640.10">
    <property type="entry name" value="Type I PLP-dependent aspartate aminotransferase-like (Major domain)"/>
    <property type="match status" value="1"/>
</dbReference>